<accession>A0A426X9N8</accession>
<dbReference type="AlphaFoldDB" id="A0A426X9N8"/>
<evidence type="ECO:0000313" key="2">
    <source>
        <dbReference type="Proteomes" id="UP000287651"/>
    </source>
</evidence>
<dbReference type="Proteomes" id="UP000287651">
    <property type="component" value="Unassembled WGS sequence"/>
</dbReference>
<organism evidence="1 2">
    <name type="scientific">Ensete ventricosum</name>
    <name type="common">Abyssinian banana</name>
    <name type="synonym">Musa ensete</name>
    <dbReference type="NCBI Taxonomy" id="4639"/>
    <lineage>
        <taxon>Eukaryota</taxon>
        <taxon>Viridiplantae</taxon>
        <taxon>Streptophyta</taxon>
        <taxon>Embryophyta</taxon>
        <taxon>Tracheophyta</taxon>
        <taxon>Spermatophyta</taxon>
        <taxon>Magnoliopsida</taxon>
        <taxon>Liliopsida</taxon>
        <taxon>Zingiberales</taxon>
        <taxon>Musaceae</taxon>
        <taxon>Ensete</taxon>
    </lineage>
</organism>
<dbReference type="EMBL" id="AMZH03023920">
    <property type="protein sequence ID" value="RRT36201.1"/>
    <property type="molecule type" value="Genomic_DNA"/>
</dbReference>
<proteinExistence type="predicted"/>
<sequence>INGISRAAAAARPTLAGKMNSRGSQWRSRAAVVLEQPKMGGRKEEEAAVGSHCRFHLVAAIEEEDDDGSGSDVSKAFMVMSLRQDGRCKEERDVVSNVGKAACICYVRYRKGCSVYVEKTEVDRLQQVLGSPTP</sequence>
<feature type="non-terminal residue" evidence="1">
    <location>
        <position position="1"/>
    </location>
</feature>
<name>A0A426X9N8_ENSVE</name>
<gene>
    <name evidence="1" type="ORF">B296_00025872</name>
</gene>
<evidence type="ECO:0000313" key="1">
    <source>
        <dbReference type="EMBL" id="RRT36201.1"/>
    </source>
</evidence>
<protein>
    <submittedName>
        <fullName evidence="1">Uncharacterized protein</fullName>
    </submittedName>
</protein>
<comment type="caution">
    <text evidence="1">The sequence shown here is derived from an EMBL/GenBank/DDBJ whole genome shotgun (WGS) entry which is preliminary data.</text>
</comment>
<reference evidence="1 2" key="1">
    <citation type="journal article" date="2014" name="Agronomy (Basel)">
        <title>A Draft Genome Sequence for Ensete ventricosum, the Drought-Tolerant Tree Against Hunger.</title>
        <authorList>
            <person name="Harrison J."/>
            <person name="Moore K.A."/>
            <person name="Paszkiewicz K."/>
            <person name="Jones T."/>
            <person name="Grant M."/>
            <person name="Ambacheew D."/>
            <person name="Muzemil S."/>
            <person name="Studholme D.J."/>
        </authorList>
    </citation>
    <scope>NUCLEOTIDE SEQUENCE [LARGE SCALE GENOMIC DNA]</scope>
</reference>